<dbReference type="EMBL" id="JBHSOW010000041">
    <property type="protein sequence ID" value="MFC5649787.1"/>
    <property type="molecule type" value="Genomic_DNA"/>
</dbReference>
<evidence type="ECO:0000313" key="4">
    <source>
        <dbReference type="Proteomes" id="UP001596047"/>
    </source>
</evidence>
<dbReference type="InterPro" id="IPR037053">
    <property type="entry name" value="Phage_tail_collar_dom_sf"/>
</dbReference>
<feature type="region of interest" description="Disordered" evidence="1">
    <location>
        <begin position="95"/>
        <end position="139"/>
    </location>
</feature>
<organism evidence="3 4">
    <name type="scientific">Paenibacillus solisilvae</name>
    <dbReference type="NCBI Taxonomy" id="2486751"/>
    <lineage>
        <taxon>Bacteria</taxon>
        <taxon>Bacillati</taxon>
        <taxon>Bacillota</taxon>
        <taxon>Bacilli</taxon>
        <taxon>Bacillales</taxon>
        <taxon>Paenibacillaceae</taxon>
        <taxon>Paenibacillus</taxon>
    </lineage>
</organism>
<dbReference type="InterPro" id="IPR011083">
    <property type="entry name" value="Phage_tail_collar_dom"/>
</dbReference>
<comment type="caution">
    <text evidence="3">The sequence shown here is derived from an EMBL/GenBank/DDBJ whole genome shotgun (WGS) entry which is preliminary data.</text>
</comment>
<name>A0ABW0VXQ7_9BACL</name>
<feature type="compositionally biased region" description="Polar residues" evidence="1">
    <location>
        <begin position="95"/>
        <end position="107"/>
    </location>
</feature>
<dbReference type="Gene3D" id="3.90.1340.10">
    <property type="entry name" value="Phage tail collar domain"/>
    <property type="match status" value="1"/>
</dbReference>
<feature type="domain" description="Phage tail collar" evidence="2">
    <location>
        <begin position="7"/>
        <end position="62"/>
    </location>
</feature>
<dbReference type="RefSeq" id="WP_379188329.1">
    <property type="nucleotide sequence ID" value="NZ_JBHSOW010000041.1"/>
</dbReference>
<keyword evidence="4" id="KW-1185">Reference proteome</keyword>
<reference evidence="4" key="1">
    <citation type="journal article" date="2019" name="Int. J. Syst. Evol. Microbiol.">
        <title>The Global Catalogue of Microorganisms (GCM) 10K type strain sequencing project: providing services to taxonomists for standard genome sequencing and annotation.</title>
        <authorList>
            <consortium name="The Broad Institute Genomics Platform"/>
            <consortium name="The Broad Institute Genome Sequencing Center for Infectious Disease"/>
            <person name="Wu L."/>
            <person name="Ma J."/>
        </authorList>
    </citation>
    <scope>NUCLEOTIDE SEQUENCE [LARGE SCALE GENOMIC DNA]</scope>
    <source>
        <strain evidence="4">CGMCC 1.3240</strain>
    </source>
</reference>
<feature type="compositionally biased region" description="Polar residues" evidence="1">
    <location>
        <begin position="116"/>
        <end position="139"/>
    </location>
</feature>
<dbReference type="Pfam" id="PF07484">
    <property type="entry name" value="Collar"/>
    <property type="match status" value="1"/>
</dbReference>
<evidence type="ECO:0000313" key="3">
    <source>
        <dbReference type="EMBL" id="MFC5649787.1"/>
    </source>
</evidence>
<protein>
    <submittedName>
        <fullName evidence="3">Phage tail protein</fullName>
    </submittedName>
</protein>
<evidence type="ECO:0000256" key="1">
    <source>
        <dbReference type="SAM" id="MobiDB-lite"/>
    </source>
</evidence>
<gene>
    <name evidence="3" type="ORF">ACFPYJ_11770</name>
</gene>
<proteinExistence type="predicted"/>
<accession>A0ABW0VXQ7</accession>
<evidence type="ECO:0000259" key="2">
    <source>
        <dbReference type="Pfam" id="PF07484"/>
    </source>
</evidence>
<dbReference type="Proteomes" id="UP001596047">
    <property type="component" value="Unassembled WGS sequence"/>
</dbReference>
<dbReference type="SUPFAM" id="SSF88874">
    <property type="entry name" value="Receptor-binding domain of short tail fibre protein gp12"/>
    <property type="match status" value="1"/>
</dbReference>
<sequence length="165" mass="17253">MSEPFLGEIQAFAFGFEPRGWAACSGQLLPINTNQALFSILGTTYGGDGITTFCLPDLRGRAAVHPGNGVSLGQAAGEEAHTLTANEMPQHNHQVMANTSSSTSNKPAGNVWGPAQENSYTASPNTSMSPNALSNAGGSQAHPNMQPYLALNYCIALTGIFPSRN</sequence>